<dbReference type="GO" id="GO:0005739">
    <property type="term" value="C:mitochondrion"/>
    <property type="evidence" value="ECO:0007669"/>
    <property type="project" value="UniProtKB-ARBA"/>
</dbReference>
<evidence type="ECO:0000256" key="3">
    <source>
        <dbReference type="ARBA" id="ARBA00022827"/>
    </source>
</evidence>
<keyword evidence="4" id="KW-0560">Oxidoreductase</keyword>
<dbReference type="Pfam" id="PF22366">
    <property type="entry name" value="NDH2_C"/>
    <property type="match status" value="1"/>
</dbReference>
<dbReference type="eggNOG" id="KOG2495">
    <property type="taxonomic scope" value="Eukaryota"/>
</dbReference>
<dbReference type="HOGENOM" id="CLU_021377_1_0_1"/>
<name>R9P6I3_PSEHS</name>
<dbReference type="InterPro" id="IPR054585">
    <property type="entry name" value="NDH2-like_C"/>
</dbReference>
<dbReference type="PRINTS" id="PR00368">
    <property type="entry name" value="FADPNR"/>
</dbReference>
<evidence type="ECO:0000259" key="6">
    <source>
        <dbReference type="Pfam" id="PF07992"/>
    </source>
</evidence>
<evidence type="ECO:0000256" key="2">
    <source>
        <dbReference type="ARBA" id="ARBA00022630"/>
    </source>
</evidence>
<protein>
    <submittedName>
        <fullName evidence="8">Potential mitochondrial nonproton-pumping NADH dehydrogenase</fullName>
    </submittedName>
</protein>
<evidence type="ECO:0000313" key="9">
    <source>
        <dbReference type="Proteomes" id="UP000014071"/>
    </source>
</evidence>
<evidence type="ECO:0000256" key="1">
    <source>
        <dbReference type="ARBA" id="ARBA00005272"/>
    </source>
</evidence>
<dbReference type="RefSeq" id="XP_012190414.1">
    <property type="nucleotide sequence ID" value="XM_012335024.1"/>
</dbReference>
<feature type="domain" description="FAD/NAD(P)-binding" evidence="6">
    <location>
        <begin position="104"/>
        <end position="432"/>
    </location>
</feature>
<keyword evidence="3" id="KW-0274">FAD</keyword>
<comment type="similarity">
    <text evidence="1">Belongs to the NADH dehydrogenase family.</text>
</comment>
<accession>R9P6I3</accession>
<dbReference type="EMBL" id="DF238808">
    <property type="protein sequence ID" value="GAC96827.1"/>
    <property type="molecule type" value="Genomic_DNA"/>
</dbReference>
<reference evidence="9" key="1">
    <citation type="journal article" date="2013" name="Genome Announc.">
        <title>Draft genome sequence of the basidiomycetous yeast-like fungus Pseudozyma hubeiensis SY62, which produces an abundant amount of the biosurfactant mannosylerythritol lipids.</title>
        <authorList>
            <person name="Konishi M."/>
            <person name="Hatada Y."/>
            <person name="Horiuchi J."/>
        </authorList>
    </citation>
    <scope>NUCLEOTIDE SEQUENCE [LARGE SCALE GENOMIC DNA]</scope>
    <source>
        <strain evidence="9">SY62</strain>
    </source>
</reference>
<keyword evidence="5" id="KW-0520">NAD</keyword>
<dbReference type="PANTHER" id="PTHR43706">
    <property type="entry name" value="NADH DEHYDROGENASE"/>
    <property type="match status" value="1"/>
</dbReference>
<sequence>MSERAAGVRPVDVRRSCCDNDEERCHTVPCRMIFWRVTITHLLIIFTSAVRFSSHHHSGTRRATALTMSLIRSTGSTLSRVHPRPSYSHSRCYATEATSQHKQRLVVLGTGWGGYAFLKSLSYPTLRRFDVKVISPTTSFSFTPLLAQASCATLDFRSAIEPIHSNRWMEYHHAWCDAVDFRKRKIELTSAFNPQFRLSDPLQSGAQPKEEGKRFTYSLDYDYLVMCVGSYNATFGTKGVKENALFLKDVGDARAIRWRILGLFESANAKHHYYTSDGKQMTTEQEEELRKLLSFVVVGGGPTGSEFAAELHDLIKDDLARLYPNLRSYPSIRLLDAGKSILSSFDAGLADYAMKKFARDGIQVRLSAKIKRVERDAVVLSSEEGVEEKLGAGMVVWSTGITTSPLIEAFRGVGKEERTGKVLTNDTLNVLVSNSNSASLGGSVLNPSLYDSASQTDDLVPLDNVFALGDCSSQTSGALPATAQVASQKGSYLASLFNTHISQPSSEPPKPFKFLDKGSMASIGSGKALIDSPVKKESGALAWVLWRSAYTIMSMSWRNRFLVPANWASNILFGRDVGRF</sequence>
<dbReference type="InterPro" id="IPR036188">
    <property type="entry name" value="FAD/NAD-bd_sf"/>
</dbReference>
<dbReference type="GeneID" id="24109693"/>
<dbReference type="InterPro" id="IPR045024">
    <property type="entry name" value="NDH-2"/>
</dbReference>
<organism evidence="8 9">
    <name type="scientific">Pseudozyma hubeiensis (strain SY62)</name>
    <name type="common">Yeast</name>
    <dbReference type="NCBI Taxonomy" id="1305764"/>
    <lineage>
        <taxon>Eukaryota</taxon>
        <taxon>Fungi</taxon>
        <taxon>Dikarya</taxon>
        <taxon>Basidiomycota</taxon>
        <taxon>Ustilaginomycotina</taxon>
        <taxon>Ustilaginomycetes</taxon>
        <taxon>Ustilaginales</taxon>
        <taxon>Ustilaginaceae</taxon>
        <taxon>Pseudozyma</taxon>
    </lineage>
</organism>
<dbReference type="STRING" id="1305764.R9P6I3"/>
<dbReference type="GO" id="GO:0003954">
    <property type="term" value="F:NADH dehydrogenase activity"/>
    <property type="evidence" value="ECO:0007669"/>
    <property type="project" value="InterPro"/>
</dbReference>
<dbReference type="Proteomes" id="UP000014071">
    <property type="component" value="Unassembled WGS sequence"/>
</dbReference>
<keyword evidence="2" id="KW-0285">Flavoprotein</keyword>
<evidence type="ECO:0000256" key="4">
    <source>
        <dbReference type="ARBA" id="ARBA00023002"/>
    </source>
</evidence>
<dbReference type="SUPFAM" id="SSF51905">
    <property type="entry name" value="FAD/NAD(P)-binding domain"/>
    <property type="match status" value="2"/>
</dbReference>
<gene>
    <name evidence="8" type="ORF">PHSY_004411</name>
</gene>
<dbReference type="AlphaFoldDB" id="R9P6I3"/>
<dbReference type="Gene3D" id="3.50.50.100">
    <property type="match status" value="1"/>
</dbReference>
<evidence type="ECO:0000256" key="5">
    <source>
        <dbReference type="ARBA" id="ARBA00023027"/>
    </source>
</evidence>
<keyword evidence="9" id="KW-1185">Reference proteome</keyword>
<feature type="domain" description="External alternative NADH-ubiquinone oxidoreductase-like C-terminal" evidence="7">
    <location>
        <begin position="517"/>
        <end position="576"/>
    </location>
</feature>
<dbReference type="InterPro" id="IPR023753">
    <property type="entry name" value="FAD/NAD-binding_dom"/>
</dbReference>
<evidence type="ECO:0000313" key="8">
    <source>
        <dbReference type="EMBL" id="GAC96827.1"/>
    </source>
</evidence>
<dbReference type="PANTHER" id="PTHR43706:SF13">
    <property type="entry name" value="NADH DEHYDROGENASE-RELATED"/>
    <property type="match status" value="1"/>
</dbReference>
<evidence type="ECO:0000259" key="7">
    <source>
        <dbReference type="Pfam" id="PF22366"/>
    </source>
</evidence>
<dbReference type="Pfam" id="PF07992">
    <property type="entry name" value="Pyr_redox_2"/>
    <property type="match status" value="1"/>
</dbReference>
<dbReference type="OrthoDB" id="9992747at2759"/>
<proteinExistence type="inferred from homology"/>